<evidence type="ECO:0000256" key="5">
    <source>
        <dbReference type="ARBA" id="ARBA00047754"/>
    </source>
</evidence>
<evidence type="ECO:0000256" key="3">
    <source>
        <dbReference type="ARBA" id="ARBA00022634"/>
    </source>
</evidence>
<keyword evidence="4" id="KW-0547">Nucleotide-binding</keyword>
<dbReference type="EMBL" id="BNAH01000002">
    <property type="protein sequence ID" value="GHE81981.1"/>
    <property type="molecule type" value="Genomic_DNA"/>
</dbReference>
<comment type="catalytic activity">
    <reaction evidence="5">
        <text>a 2'-deoxyribonucleoside 5'-diphosphate + [thioredoxin]-disulfide + H2O = a ribonucleoside 5'-diphosphate + [thioredoxin]-dithiol</text>
        <dbReference type="Rhea" id="RHEA:23252"/>
        <dbReference type="Rhea" id="RHEA-COMP:10698"/>
        <dbReference type="Rhea" id="RHEA-COMP:10700"/>
        <dbReference type="ChEBI" id="CHEBI:15377"/>
        <dbReference type="ChEBI" id="CHEBI:29950"/>
        <dbReference type="ChEBI" id="CHEBI:50058"/>
        <dbReference type="ChEBI" id="CHEBI:57930"/>
        <dbReference type="ChEBI" id="CHEBI:73316"/>
        <dbReference type="EC" id="1.17.4.1"/>
    </reaction>
</comment>
<dbReference type="RefSeq" id="WP_189376804.1">
    <property type="nucleotide sequence ID" value="NZ_BNAH01000002.1"/>
</dbReference>
<sequence length="234" mass="26289">MREITQTITSAKVKVNDEIVIPEYETNSTTQYNQAIKLNETIKRPETLVGSTYKIKPPISDHALYITINDILLNQDTEQESRRPFEIFVNSKNMEFYSWIVALTRVISAVFRKGGDCTFLVEELKAVFDPKGGYYQRGTGIYMPSVVADIGHVVETHLKALNMMPDSKIDSEQQAYIQQKRAAVTSSEEGYNEKEDKHTSFPSAASKCNKCYQKSVVLLDGCATCLNCGDSKCS</sequence>
<dbReference type="Proteomes" id="UP000626370">
    <property type="component" value="Unassembled WGS sequence"/>
</dbReference>
<protein>
    <recommendedName>
        <fullName evidence="2">ribonucleoside-diphosphate reductase</fullName>
        <ecNumber evidence="2">1.17.4.1</ecNumber>
    </recommendedName>
</protein>
<keyword evidence="8" id="KW-1185">Reference proteome</keyword>
<evidence type="ECO:0000256" key="4">
    <source>
        <dbReference type="ARBA" id="ARBA00022741"/>
    </source>
</evidence>
<dbReference type="InterPro" id="IPR024434">
    <property type="entry name" value="TSCPD_dom"/>
</dbReference>
<evidence type="ECO:0000313" key="7">
    <source>
        <dbReference type="EMBL" id="GHE81981.1"/>
    </source>
</evidence>
<comment type="similarity">
    <text evidence="1">Belongs to the ribonucleoside diphosphate reductase class-2 family.</text>
</comment>
<accession>A0ABQ3IFS8</accession>
<feature type="domain" description="TSCPD" evidence="6">
    <location>
        <begin position="44"/>
        <end position="157"/>
    </location>
</feature>
<gene>
    <name evidence="7" type="primary">nrdJb</name>
    <name evidence="7" type="ORF">GCM10011501_07980</name>
</gene>
<dbReference type="EC" id="1.17.4.1" evidence="2"/>
<reference evidence="8" key="1">
    <citation type="journal article" date="2019" name="Int. J. Syst. Evol. Microbiol.">
        <title>The Global Catalogue of Microorganisms (GCM) 10K type strain sequencing project: providing services to taxonomists for standard genome sequencing and annotation.</title>
        <authorList>
            <consortium name="The Broad Institute Genomics Platform"/>
            <consortium name="The Broad Institute Genome Sequencing Center for Infectious Disease"/>
            <person name="Wu L."/>
            <person name="Ma J."/>
        </authorList>
    </citation>
    <scope>NUCLEOTIDE SEQUENCE [LARGE SCALE GENOMIC DNA]</scope>
    <source>
        <strain evidence="8">CGMCC 1.15922</strain>
    </source>
</reference>
<keyword evidence="3" id="KW-0237">DNA synthesis</keyword>
<name>A0ABQ3IFS8_9GAMM</name>
<comment type="caution">
    <text evidence="7">The sequence shown here is derived from an EMBL/GenBank/DDBJ whole genome shotgun (WGS) entry which is preliminary data.</text>
</comment>
<evidence type="ECO:0000256" key="2">
    <source>
        <dbReference type="ARBA" id="ARBA00012274"/>
    </source>
</evidence>
<evidence type="ECO:0000313" key="8">
    <source>
        <dbReference type="Proteomes" id="UP000626370"/>
    </source>
</evidence>
<proteinExistence type="inferred from homology"/>
<evidence type="ECO:0000259" key="6">
    <source>
        <dbReference type="Pfam" id="PF12637"/>
    </source>
</evidence>
<evidence type="ECO:0000256" key="1">
    <source>
        <dbReference type="ARBA" id="ARBA00007405"/>
    </source>
</evidence>
<organism evidence="7 8">
    <name type="scientific">Thalassotalea profundi</name>
    <dbReference type="NCBI Taxonomy" id="2036687"/>
    <lineage>
        <taxon>Bacteria</taxon>
        <taxon>Pseudomonadati</taxon>
        <taxon>Pseudomonadota</taxon>
        <taxon>Gammaproteobacteria</taxon>
        <taxon>Alteromonadales</taxon>
        <taxon>Colwelliaceae</taxon>
        <taxon>Thalassotalea</taxon>
    </lineage>
</organism>
<dbReference type="Pfam" id="PF12637">
    <property type="entry name" value="TSCPD"/>
    <property type="match status" value="1"/>
</dbReference>